<evidence type="ECO:0008006" key="5">
    <source>
        <dbReference type="Google" id="ProtNLM"/>
    </source>
</evidence>
<dbReference type="Gene3D" id="3.90.640.10">
    <property type="entry name" value="Actin, Chain A, domain 4"/>
    <property type="match status" value="1"/>
</dbReference>
<dbReference type="STRING" id="578462.A0A0L0T457"/>
<gene>
    <name evidence="3" type="ORF">AMAG_14158</name>
</gene>
<reference evidence="3 4" key="1">
    <citation type="submission" date="2009-11" db="EMBL/GenBank/DDBJ databases">
        <title>Annotation of Allomyces macrogynus ATCC 38327.</title>
        <authorList>
            <consortium name="The Broad Institute Genome Sequencing Platform"/>
            <person name="Russ C."/>
            <person name="Cuomo C."/>
            <person name="Burger G."/>
            <person name="Gray M.W."/>
            <person name="Holland P.W.H."/>
            <person name="King N."/>
            <person name="Lang F.B.F."/>
            <person name="Roger A.J."/>
            <person name="Ruiz-Trillo I."/>
            <person name="Young S.K."/>
            <person name="Zeng Q."/>
            <person name="Gargeya S."/>
            <person name="Fitzgerald M."/>
            <person name="Haas B."/>
            <person name="Abouelleil A."/>
            <person name="Alvarado L."/>
            <person name="Arachchi H.M."/>
            <person name="Berlin A."/>
            <person name="Chapman S.B."/>
            <person name="Gearin G."/>
            <person name="Goldberg J."/>
            <person name="Griggs A."/>
            <person name="Gujja S."/>
            <person name="Hansen M."/>
            <person name="Heiman D."/>
            <person name="Howarth C."/>
            <person name="Larimer J."/>
            <person name="Lui A."/>
            <person name="MacDonald P.J.P."/>
            <person name="McCowen C."/>
            <person name="Montmayeur A."/>
            <person name="Murphy C."/>
            <person name="Neiman D."/>
            <person name="Pearson M."/>
            <person name="Priest M."/>
            <person name="Roberts A."/>
            <person name="Saif S."/>
            <person name="Shea T."/>
            <person name="Sisk P."/>
            <person name="Stolte C."/>
            <person name="Sykes S."/>
            <person name="Wortman J."/>
            <person name="Nusbaum C."/>
            <person name="Birren B."/>
        </authorList>
    </citation>
    <scope>NUCLEOTIDE SEQUENCE [LARGE SCALE GENOMIC DNA]</scope>
    <source>
        <strain evidence="3 4">ATCC 38327</strain>
    </source>
</reference>
<evidence type="ECO:0000256" key="2">
    <source>
        <dbReference type="ARBA" id="ARBA00022840"/>
    </source>
</evidence>
<dbReference type="AlphaFoldDB" id="A0A0L0T457"/>
<name>A0A0L0T457_ALLM3</name>
<dbReference type="PANTHER" id="PTHR14187:SF5">
    <property type="entry name" value="HEAT SHOCK 70 KDA PROTEIN 12A"/>
    <property type="match status" value="1"/>
</dbReference>
<dbReference type="OrthoDB" id="2963168at2759"/>
<evidence type="ECO:0000313" key="4">
    <source>
        <dbReference type="Proteomes" id="UP000054350"/>
    </source>
</evidence>
<dbReference type="InterPro" id="IPR013126">
    <property type="entry name" value="Hsp_70_fam"/>
</dbReference>
<dbReference type="EMBL" id="GG745361">
    <property type="protein sequence ID" value="KNE69603.1"/>
    <property type="molecule type" value="Genomic_DNA"/>
</dbReference>
<evidence type="ECO:0000256" key="1">
    <source>
        <dbReference type="ARBA" id="ARBA00022741"/>
    </source>
</evidence>
<dbReference type="eggNOG" id="KOG0101">
    <property type="taxonomic scope" value="Eukaryota"/>
</dbReference>
<dbReference type="OMA" id="EWRTKYD"/>
<evidence type="ECO:0000313" key="3">
    <source>
        <dbReference type="EMBL" id="KNE69603.1"/>
    </source>
</evidence>
<dbReference type="Pfam" id="PF00012">
    <property type="entry name" value="HSP70"/>
    <property type="match status" value="1"/>
</dbReference>
<sequence length="594" mass="65248">MGQQQSRVPPPCDLLAPIHPLKWKIAIDFGTSCSGFAIALDEFASALNHDPNTTDLTSVPRLHLTHYIKYNSSWPGARIPYPKTRTALLYDAEGKVVAWGNEAWERFLGMTTSLQKGHIFTDRFKLLLDAKLDHRDAAMDRLKALGKGPVEVIADYLRALVAFLGTYIKHTDPKAELNPFHVCWCLTIPAMWSDAAKQKMCRALFKAGLILPLTSDRIIFCSEPMAGLLSAAISTDARIKIQSIDPILIVDMGGGTVDLTAMRMDGDGFNELVPGLGASCGSTMLDDRFLAMFRRVVGPKVYDQVVAQHPKTKLQILRDWEVTKTSFVGESSFYGSVPIPRAMEKLLADKGASPSLVEDGEIQITTKILQDIYAPIVDQIVDLVTKMLDRCKAKGISVSHVLCIGGFSQSKYLLSALRERLPVNPLKVVASAHGPAAVLLGAPIFACRPELIRSQVARLTYGVRIHAVYQPSLHGPRHQVAGRLFMGADGITRTNSAFDVVIRKGEALSAGQVIEKTYSPIDCTQTLVLFEVFVSHLEDPVFTDTVGCQLVGKVEIRVTPSTHYSSMDPLLMTVRVEHTGCSWSRISARTPRLT</sequence>
<dbReference type="InterPro" id="IPR043129">
    <property type="entry name" value="ATPase_NBD"/>
</dbReference>
<dbReference type="GO" id="GO:0005524">
    <property type="term" value="F:ATP binding"/>
    <property type="evidence" value="ECO:0007669"/>
    <property type="project" value="UniProtKB-KW"/>
</dbReference>
<accession>A0A0L0T457</accession>
<dbReference type="Proteomes" id="UP000054350">
    <property type="component" value="Unassembled WGS sequence"/>
</dbReference>
<dbReference type="VEuPathDB" id="FungiDB:AMAG_14158"/>
<organism evidence="3 4">
    <name type="scientific">Allomyces macrogynus (strain ATCC 38327)</name>
    <name type="common">Allomyces javanicus var. macrogynus</name>
    <dbReference type="NCBI Taxonomy" id="578462"/>
    <lineage>
        <taxon>Eukaryota</taxon>
        <taxon>Fungi</taxon>
        <taxon>Fungi incertae sedis</taxon>
        <taxon>Blastocladiomycota</taxon>
        <taxon>Blastocladiomycetes</taxon>
        <taxon>Blastocladiales</taxon>
        <taxon>Blastocladiaceae</taxon>
        <taxon>Allomyces</taxon>
    </lineage>
</organism>
<dbReference type="GO" id="GO:0140662">
    <property type="term" value="F:ATP-dependent protein folding chaperone"/>
    <property type="evidence" value="ECO:0007669"/>
    <property type="project" value="InterPro"/>
</dbReference>
<keyword evidence="2" id="KW-0067">ATP-binding</keyword>
<dbReference type="Gene3D" id="3.30.420.40">
    <property type="match status" value="2"/>
</dbReference>
<keyword evidence="4" id="KW-1185">Reference proteome</keyword>
<keyword evidence="1" id="KW-0547">Nucleotide-binding</keyword>
<reference evidence="4" key="2">
    <citation type="submission" date="2009-11" db="EMBL/GenBank/DDBJ databases">
        <title>The Genome Sequence of Allomyces macrogynus strain ATCC 38327.</title>
        <authorList>
            <consortium name="The Broad Institute Genome Sequencing Platform"/>
            <person name="Russ C."/>
            <person name="Cuomo C."/>
            <person name="Shea T."/>
            <person name="Young S.K."/>
            <person name="Zeng Q."/>
            <person name="Koehrsen M."/>
            <person name="Haas B."/>
            <person name="Borodovsky M."/>
            <person name="Guigo R."/>
            <person name="Alvarado L."/>
            <person name="Berlin A."/>
            <person name="Borenstein D."/>
            <person name="Chen Z."/>
            <person name="Engels R."/>
            <person name="Freedman E."/>
            <person name="Gellesch M."/>
            <person name="Goldberg J."/>
            <person name="Griggs A."/>
            <person name="Gujja S."/>
            <person name="Heiman D."/>
            <person name="Hepburn T."/>
            <person name="Howarth C."/>
            <person name="Jen D."/>
            <person name="Larson L."/>
            <person name="Lewis B."/>
            <person name="Mehta T."/>
            <person name="Park D."/>
            <person name="Pearson M."/>
            <person name="Roberts A."/>
            <person name="Saif S."/>
            <person name="Shenoy N."/>
            <person name="Sisk P."/>
            <person name="Stolte C."/>
            <person name="Sykes S."/>
            <person name="Walk T."/>
            <person name="White J."/>
            <person name="Yandava C."/>
            <person name="Burger G."/>
            <person name="Gray M.W."/>
            <person name="Holland P.W.H."/>
            <person name="King N."/>
            <person name="Lang F.B.F."/>
            <person name="Roger A.J."/>
            <person name="Ruiz-Trillo I."/>
            <person name="Lander E."/>
            <person name="Nusbaum C."/>
        </authorList>
    </citation>
    <scope>NUCLEOTIDE SEQUENCE [LARGE SCALE GENOMIC DNA]</scope>
    <source>
        <strain evidence="4">ATCC 38327</strain>
    </source>
</reference>
<protein>
    <recommendedName>
        <fullName evidence="5">Hsp70-like protein</fullName>
    </recommendedName>
</protein>
<proteinExistence type="predicted"/>
<dbReference type="PANTHER" id="PTHR14187">
    <property type="entry name" value="ALPHA KINASE/ELONGATION FACTOR 2 KINASE"/>
    <property type="match status" value="1"/>
</dbReference>
<dbReference type="SUPFAM" id="SSF53067">
    <property type="entry name" value="Actin-like ATPase domain"/>
    <property type="match status" value="2"/>
</dbReference>